<protein>
    <submittedName>
        <fullName evidence="1">Uncharacterized protein</fullName>
    </submittedName>
</protein>
<name>A0A450YJH6_9GAMM</name>
<accession>A0A450YJH6</accession>
<dbReference type="AlphaFoldDB" id="A0A450YJH6"/>
<evidence type="ECO:0000313" key="1">
    <source>
        <dbReference type="EMBL" id="VFK41679.1"/>
    </source>
</evidence>
<gene>
    <name evidence="1" type="ORF">BECKSD772F_GA0070984_10998</name>
</gene>
<reference evidence="1" key="1">
    <citation type="submission" date="2019-02" db="EMBL/GenBank/DDBJ databases">
        <authorList>
            <person name="Gruber-Vodicka R. H."/>
            <person name="Seah K. B. B."/>
        </authorList>
    </citation>
    <scope>NUCLEOTIDE SEQUENCE</scope>
    <source>
        <strain evidence="1">BECK_S1321</strain>
    </source>
</reference>
<proteinExistence type="predicted"/>
<dbReference type="EMBL" id="CAADFR010000099">
    <property type="protein sequence ID" value="VFK41679.1"/>
    <property type="molecule type" value="Genomic_DNA"/>
</dbReference>
<organism evidence="1">
    <name type="scientific">Candidatus Kentrum sp. SD</name>
    <dbReference type="NCBI Taxonomy" id="2126332"/>
    <lineage>
        <taxon>Bacteria</taxon>
        <taxon>Pseudomonadati</taxon>
        <taxon>Pseudomonadota</taxon>
        <taxon>Gammaproteobacteria</taxon>
        <taxon>Candidatus Kentrum</taxon>
    </lineage>
</organism>
<sequence length="108" mass="11475">MKAFPHEDFSPGSGEWGGGIASPVFARFERGNSESGSNAGWPFYRSRFPMTGWDNARGFSRAVHGLRGISLSAQPIQNGLAHLGRGADRADPGGFQCFELGLGGPFST</sequence>